<dbReference type="PANTHER" id="PTHR12320">
    <property type="entry name" value="PROTEIN PHOSPHATASE 2C"/>
    <property type="match status" value="1"/>
</dbReference>
<dbReference type="InterPro" id="IPR039123">
    <property type="entry name" value="PPTC7"/>
</dbReference>
<proteinExistence type="inferred from homology"/>
<dbReference type="Pfam" id="PF07228">
    <property type="entry name" value="SpoIIE"/>
    <property type="match status" value="1"/>
</dbReference>
<protein>
    <recommendedName>
        <fullName evidence="1">Protein phosphatase</fullName>
        <ecNumber evidence="1">3.1.3.16</ecNumber>
    </recommendedName>
</protein>
<dbReference type="PROSITE" id="PS51746">
    <property type="entry name" value="PPM_2"/>
    <property type="match status" value="1"/>
</dbReference>
<dbReference type="AlphaFoldDB" id="A0AAD1XR27"/>
<sequence length="295" mass="32986">MLSKPNTLLRLKVLKRHLLPIPCRTISSETKTLRGFDSGVGFLPHMEKRHKGGEDAYCVTNTMIAVADGVGGWAQSGVDPAIYSKKLCLNIKNKYLEDIEKNSDDENSTVNDPCKLLAYAVAENHEKGSSTAIICMLDSNENYLHTANLGDSGYLLLRKNGFQINTLFRSKEQTHGFNFPFQVGVGGDDPLLADVQKHEIQNNDILVVGSDGLFDNMYDHQITDIINPFIKDKDEILDTELVAQLIAKQAEALSLDPNWKSPFAKHAYDNYYDFKGGKHDDITVLVSQIRIRDIE</sequence>
<organism evidence="3 4">
    <name type="scientific">Euplotes crassus</name>
    <dbReference type="NCBI Taxonomy" id="5936"/>
    <lineage>
        <taxon>Eukaryota</taxon>
        <taxon>Sar</taxon>
        <taxon>Alveolata</taxon>
        <taxon>Ciliophora</taxon>
        <taxon>Intramacronucleata</taxon>
        <taxon>Spirotrichea</taxon>
        <taxon>Hypotrichia</taxon>
        <taxon>Euplotida</taxon>
        <taxon>Euplotidae</taxon>
        <taxon>Moneuplotes</taxon>
    </lineage>
</organism>
<dbReference type="Proteomes" id="UP001295684">
    <property type="component" value="Unassembled WGS sequence"/>
</dbReference>
<evidence type="ECO:0000256" key="1">
    <source>
        <dbReference type="RuleBase" id="RU366020"/>
    </source>
</evidence>
<dbReference type="SMART" id="SM00332">
    <property type="entry name" value="PP2Cc"/>
    <property type="match status" value="1"/>
</dbReference>
<gene>
    <name evidence="3" type="ORF">ECRASSUSDP1_LOCUS18712</name>
</gene>
<reference evidence="3" key="1">
    <citation type="submission" date="2023-07" db="EMBL/GenBank/DDBJ databases">
        <authorList>
            <consortium name="AG Swart"/>
            <person name="Singh M."/>
            <person name="Singh A."/>
            <person name="Seah K."/>
            <person name="Emmerich C."/>
        </authorList>
    </citation>
    <scope>NUCLEOTIDE SEQUENCE</scope>
    <source>
        <strain evidence="3">DP1</strain>
    </source>
</reference>
<feature type="domain" description="PPM-type phosphatase" evidence="2">
    <location>
        <begin position="37"/>
        <end position="289"/>
    </location>
</feature>
<dbReference type="SMART" id="SM00331">
    <property type="entry name" value="PP2C_SIG"/>
    <property type="match status" value="1"/>
</dbReference>
<evidence type="ECO:0000313" key="3">
    <source>
        <dbReference type="EMBL" id="CAI2377328.1"/>
    </source>
</evidence>
<comment type="similarity">
    <text evidence="1">Belongs to the PP2C family.</text>
</comment>
<keyword evidence="1" id="KW-0904">Protein phosphatase</keyword>
<comment type="cofactor">
    <cofactor evidence="1">
        <name>Mg(2+)</name>
        <dbReference type="ChEBI" id="CHEBI:18420"/>
    </cofactor>
</comment>
<comment type="catalytic activity">
    <reaction evidence="1">
        <text>O-phospho-L-threonyl-[protein] + H2O = L-threonyl-[protein] + phosphate</text>
        <dbReference type="Rhea" id="RHEA:47004"/>
        <dbReference type="Rhea" id="RHEA-COMP:11060"/>
        <dbReference type="Rhea" id="RHEA-COMP:11605"/>
        <dbReference type="ChEBI" id="CHEBI:15377"/>
        <dbReference type="ChEBI" id="CHEBI:30013"/>
        <dbReference type="ChEBI" id="CHEBI:43474"/>
        <dbReference type="ChEBI" id="CHEBI:61977"/>
        <dbReference type="EC" id="3.1.3.16"/>
    </reaction>
</comment>
<dbReference type="Gene3D" id="3.60.40.10">
    <property type="entry name" value="PPM-type phosphatase domain"/>
    <property type="match status" value="2"/>
</dbReference>
<keyword evidence="4" id="KW-1185">Reference proteome</keyword>
<dbReference type="InterPro" id="IPR001932">
    <property type="entry name" value="PPM-type_phosphatase-like_dom"/>
</dbReference>
<dbReference type="EC" id="3.1.3.16" evidence="1"/>
<dbReference type="PANTHER" id="PTHR12320:SF1">
    <property type="entry name" value="PROTEIN PHOSPHATASE PTC7 HOMOLOG"/>
    <property type="match status" value="1"/>
</dbReference>
<comment type="caution">
    <text evidence="3">The sequence shown here is derived from an EMBL/GenBank/DDBJ whole genome shotgun (WGS) entry which is preliminary data.</text>
</comment>
<keyword evidence="1" id="KW-0464">Manganese</keyword>
<dbReference type="GO" id="GO:0046872">
    <property type="term" value="F:metal ion binding"/>
    <property type="evidence" value="ECO:0007669"/>
    <property type="project" value="UniProtKB-UniRule"/>
</dbReference>
<dbReference type="InterPro" id="IPR036457">
    <property type="entry name" value="PPM-type-like_dom_sf"/>
</dbReference>
<keyword evidence="1" id="KW-0460">Magnesium</keyword>
<accession>A0AAD1XR27</accession>
<keyword evidence="1" id="KW-0378">Hydrolase</keyword>
<evidence type="ECO:0000313" key="4">
    <source>
        <dbReference type="Proteomes" id="UP001295684"/>
    </source>
</evidence>
<dbReference type="GO" id="GO:0004722">
    <property type="term" value="F:protein serine/threonine phosphatase activity"/>
    <property type="evidence" value="ECO:0007669"/>
    <property type="project" value="UniProtKB-EC"/>
</dbReference>
<comment type="catalytic activity">
    <reaction evidence="1">
        <text>O-phospho-L-seryl-[protein] + H2O = L-seryl-[protein] + phosphate</text>
        <dbReference type="Rhea" id="RHEA:20629"/>
        <dbReference type="Rhea" id="RHEA-COMP:9863"/>
        <dbReference type="Rhea" id="RHEA-COMP:11604"/>
        <dbReference type="ChEBI" id="CHEBI:15377"/>
        <dbReference type="ChEBI" id="CHEBI:29999"/>
        <dbReference type="ChEBI" id="CHEBI:43474"/>
        <dbReference type="ChEBI" id="CHEBI:83421"/>
        <dbReference type="EC" id="3.1.3.16"/>
    </reaction>
</comment>
<keyword evidence="1" id="KW-0479">Metal-binding</keyword>
<dbReference type="SUPFAM" id="SSF81606">
    <property type="entry name" value="PP2C-like"/>
    <property type="match status" value="1"/>
</dbReference>
<name>A0AAD1XR27_EUPCR</name>
<comment type="cofactor">
    <cofactor evidence="1">
        <name>Mn(2+)</name>
        <dbReference type="ChEBI" id="CHEBI:29035"/>
    </cofactor>
</comment>
<evidence type="ECO:0000259" key="2">
    <source>
        <dbReference type="PROSITE" id="PS51746"/>
    </source>
</evidence>
<dbReference type="EMBL" id="CAMPGE010018960">
    <property type="protein sequence ID" value="CAI2377328.1"/>
    <property type="molecule type" value="Genomic_DNA"/>
</dbReference>